<name>A0ABV9Q4T2_9BACL</name>
<feature type="transmembrane region" description="Helical" evidence="1">
    <location>
        <begin position="146"/>
        <end position="170"/>
    </location>
</feature>
<dbReference type="EMBL" id="JBHSHC010000123">
    <property type="protein sequence ID" value="MFC4769279.1"/>
    <property type="molecule type" value="Genomic_DNA"/>
</dbReference>
<evidence type="ECO:0000313" key="4">
    <source>
        <dbReference type="Proteomes" id="UP001596002"/>
    </source>
</evidence>
<feature type="domain" description="Urease accessory protein UreH-like transmembrane" evidence="2">
    <location>
        <begin position="60"/>
        <end position="210"/>
    </location>
</feature>
<dbReference type="Pfam" id="PF13386">
    <property type="entry name" value="DsbD_2"/>
    <property type="match status" value="1"/>
</dbReference>
<keyword evidence="1" id="KW-1133">Transmembrane helix</keyword>
<reference evidence="4" key="1">
    <citation type="journal article" date="2019" name="Int. J. Syst. Evol. Microbiol.">
        <title>The Global Catalogue of Microorganisms (GCM) 10K type strain sequencing project: providing services to taxonomists for standard genome sequencing and annotation.</title>
        <authorList>
            <consortium name="The Broad Institute Genomics Platform"/>
            <consortium name="The Broad Institute Genome Sequencing Center for Infectious Disease"/>
            <person name="Wu L."/>
            <person name="Ma J."/>
        </authorList>
    </citation>
    <scope>NUCLEOTIDE SEQUENCE [LARGE SCALE GENOMIC DNA]</scope>
    <source>
        <strain evidence="4">WYCCWR 12678</strain>
    </source>
</reference>
<organism evidence="3 4">
    <name type="scientific">Effusibacillus consociatus</name>
    <dbReference type="NCBI Taxonomy" id="1117041"/>
    <lineage>
        <taxon>Bacteria</taxon>
        <taxon>Bacillati</taxon>
        <taxon>Bacillota</taxon>
        <taxon>Bacilli</taxon>
        <taxon>Bacillales</taxon>
        <taxon>Alicyclobacillaceae</taxon>
        <taxon>Effusibacillus</taxon>
    </lineage>
</organism>
<gene>
    <name evidence="3" type="ORF">ACFO8Q_18275</name>
</gene>
<feature type="transmembrane region" description="Helical" evidence="1">
    <location>
        <begin position="212"/>
        <end position="235"/>
    </location>
</feature>
<dbReference type="InterPro" id="IPR039447">
    <property type="entry name" value="UreH-like_TM_dom"/>
</dbReference>
<evidence type="ECO:0000313" key="3">
    <source>
        <dbReference type="EMBL" id="MFC4769279.1"/>
    </source>
</evidence>
<protein>
    <submittedName>
        <fullName evidence="3">Nickel/cobalt transporter</fullName>
    </submittedName>
</protein>
<feature type="transmembrane region" description="Helical" evidence="1">
    <location>
        <begin position="176"/>
        <end position="200"/>
    </location>
</feature>
<dbReference type="Proteomes" id="UP001596002">
    <property type="component" value="Unassembled WGS sequence"/>
</dbReference>
<accession>A0ABV9Q4T2</accession>
<dbReference type="PANTHER" id="PTHR40659:SF1">
    <property type="entry name" value="NICKEL_COBALT EFFLUX SYSTEM RCNA"/>
    <property type="match status" value="1"/>
</dbReference>
<dbReference type="InterPro" id="IPR051224">
    <property type="entry name" value="NiCoT_RcnA"/>
</dbReference>
<comment type="caution">
    <text evidence="3">The sequence shown here is derived from an EMBL/GenBank/DDBJ whole genome shotgun (WGS) entry which is preliminary data.</text>
</comment>
<evidence type="ECO:0000259" key="2">
    <source>
        <dbReference type="Pfam" id="PF13386"/>
    </source>
</evidence>
<keyword evidence="4" id="KW-1185">Reference proteome</keyword>
<keyword evidence="1" id="KW-0472">Membrane</keyword>
<evidence type="ECO:0000256" key="1">
    <source>
        <dbReference type="SAM" id="Phobius"/>
    </source>
</evidence>
<sequence>MELMYTIPAAIGLGALHSLEPGHGKGVITAYLISSRGKTKDAILLGMISAISHTLSIVFLALAASSTVKLFVPEHLTYWIQLISGAAITLVGARILRHQIRPRIVVVSKIGHSHEESGHVHDETCQHHHHHAHHNLHQTPSSVARLFSIGFFAGLIPCPSALAILLTAISANQIPVGLGLVAAFSIGSAIAMSTIGILVVRTGASIKRLEKWPVIDALTFLSSILILCLGGFVILQSLGHLGFF</sequence>
<dbReference type="PANTHER" id="PTHR40659">
    <property type="entry name" value="NICKEL/COBALT EFFLUX SYSTEM RCNA"/>
    <property type="match status" value="1"/>
</dbReference>
<keyword evidence="1" id="KW-0812">Transmembrane</keyword>
<dbReference type="RefSeq" id="WP_380027614.1">
    <property type="nucleotide sequence ID" value="NZ_JBHSHC010000123.1"/>
</dbReference>
<feature type="transmembrane region" description="Helical" evidence="1">
    <location>
        <begin position="76"/>
        <end position="96"/>
    </location>
</feature>
<proteinExistence type="predicted"/>
<feature type="transmembrane region" description="Helical" evidence="1">
    <location>
        <begin position="42"/>
        <end position="64"/>
    </location>
</feature>